<gene>
    <name evidence="2" type="ORF">L5014_00550</name>
</gene>
<organism evidence="2 3">
    <name type="scientific">Paraburkholderia tagetis</name>
    <dbReference type="NCBI Taxonomy" id="2913261"/>
    <lineage>
        <taxon>Bacteria</taxon>
        <taxon>Pseudomonadati</taxon>
        <taxon>Pseudomonadota</taxon>
        <taxon>Betaproteobacteria</taxon>
        <taxon>Burkholderiales</taxon>
        <taxon>Burkholderiaceae</taxon>
        <taxon>Paraburkholderia</taxon>
    </lineage>
</organism>
<dbReference type="EMBL" id="JAKLJA010000001">
    <property type="protein sequence ID" value="MCG5071860.1"/>
    <property type="molecule type" value="Genomic_DNA"/>
</dbReference>
<dbReference type="Proteomes" id="UP001139308">
    <property type="component" value="Unassembled WGS sequence"/>
</dbReference>
<proteinExistence type="predicted"/>
<evidence type="ECO:0000313" key="3">
    <source>
        <dbReference type="Proteomes" id="UP001139308"/>
    </source>
</evidence>
<feature type="region of interest" description="Disordered" evidence="1">
    <location>
        <begin position="84"/>
        <end position="115"/>
    </location>
</feature>
<keyword evidence="3" id="KW-1185">Reference proteome</keyword>
<evidence type="ECO:0000313" key="2">
    <source>
        <dbReference type="EMBL" id="MCG5071860.1"/>
    </source>
</evidence>
<accession>A0A9X1UDB7</accession>
<sequence length="235" mass="25278">MSDGARIRESEDGSENAPEATRARATLDAWRAQGADRLDPVRYALIDALDRRAGPHAGAARRVLDARIDALLAAYAAEVERATSDAISNTQTPTQDTSQQSASQQSASQQNATAHANLAAQIGNADHLARSGPPAELLDYFREVWSKLSADQQVQQSLDQVPKNAGPLNSSSLVHRALLLMRELSPGYLRQFLAYADALSWLEDLSIATAPAPKETPRASAAKEGAKKGTRKRAR</sequence>
<dbReference type="AlphaFoldDB" id="A0A9X1UDB7"/>
<feature type="compositionally biased region" description="Basic and acidic residues" evidence="1">
    <location>
        <begin position="1"/>
        <end position="11"/>
    </location>
</feature>
<feature type="region of interest" description="Disordered" evidence="1">
    <location>
        <begin position="210"/>
        <end position="235"/>
    </location>
</feature>
<protein>
    <submittedName>
        <fullName evidence="2">DUF2894 domain-containing protein</fullName>
    </submittedName>
</protein>
<dbReference type="InterPro" id="IPR021549">
    <property type="entry name" value="DUF2894"/>
</dbReference>
<dbReference type="RefSeq" id="WP_238462104.1">
    <property type="nucleotide sequence ID" value="NZ_JAKLJA010000001.1"/>
</dbReference>
<feature type="compositionally biased region" description="Low complexity" evidence="1">
    <location>
        <begin position="90"/>
        <end position="115"/>
    </location>
</feature>
<name>A0A9X1UDB7_9BURK</name>
<evidence type="ECO:0000256" key="1">
    <source>
        <dbReference type="SAM" id="MobiDB-lite"/>
    </source>
</evidence>
<reference evidence="2" key="1">
    <citation type="submission" date="2022-01" db="EMBL/GenBank/DDBJ databases">
        <title>Genome sequence and assembly of Parabukholderia sp. RG36.</title>
        <authorList>
            <person name="Chhetri G."/>
        </authorList>
    </citation>
    <scope>NUCLEOTIDE SEQUENCE</scope>
    <source>
        <strain evidence="2">RG36</strain>
    </source>
</reference>
<feature type="region of interest" description="Disordered" evidence="1">
    <location>
        <begin position="1"/>
        <end position="22"/>
    </location>
</feature>
<comment type="caution">
    <text evidence="2">The sequence shown here is derived from an EMBL/GenBank/DDBJ whole genome shotgun (WGS) entry which is preliminary data.</text>
</comment>
<dbReference type="Pfam" id="PF11445">
    <property type="entry name" value="DUF2894"/>
    <property type="match status" value="1"/>
</dbReference>